<gene>
    <name evidence="1" type="ORF">SAMN05421788_10441</name>
</gene>
<evidence type="ECO:0000313" key="2">
    <source>
        <dbReference type="Proteomes" id="UP000186917"/>
    </source>
</evidence>
<evidence type="ECO:0000313" key="1">
    <source>
        <dbReference type="EMBL" id="SIT13868.1"/>
    </source>
</evidence>
<dbReference type="STRING" id="477680.SAMN05421788_10441"/>
<sequence>MKMNWLLLLLVCCAFTPADLEKEYCNARFHMCVRYPANFKGQGESYNGDGQVFISDDKAAKITLSGGLVLDDITNLEKEYNRSAKGLTSVYKVKKSNWYVVSGIDKDGNIVYEKTKQKTINHRGSENTEVFQTCMITYPPSQKDKYASYCAYIANNW</sequence>
<proteinExistence type="predicted"/>
<organism evidence="1 2">
    <name type="scientific">Filimonas lacunae</name>
    <dbReference type="NCBI Taxonomy" id="477680"/>
    <lineage>
        <taxon>Bacteria</taxon>
        <taxon>Pseudomonadati</taxon>
        <taxon>Bacteroidota</taxon>
        <taxon>Chitinophagia</taxon>
        <taxon>Chitinophagales</taxon>
        <taxon>Chitinophagaceae</taxon>
        <taxon>Filimonas</taxon>
    </lineage>
</organism>
<dbReference type="RefSeq" id="WP_076379402.1">
    <property type="nucleotide sequence ID" value="NZ_AP017422.1"/>
</dbReference>
<dbReference type="AlphaFoldDB" id="A0A173M9P0"/>
<keyword evidence="2" id="KW-1185">Reference proteome</keyword>
<name>A0A173M9P0_9BACT</name>
<reference evidence="2" key="1">
    <citation type="submission" date="2017-01" db="EMBL/GenBank/DDBJ databases">
        <authorList>
            <person name="Varghese N."/>
            <person name="Submissions S."/>
        </authorList>
    </citation>
    <scope>NUCLEOTIDE SEQUENCE [LARGE SCALE GENOMIC DNA]</scope>
    <source>
        <strain evidence="2">DSM 21054</strain>
    </source>
</reference>
<dbReference type="KEGG" id="fln:FLA_0209"/>
<protein>
    <submittedName>
        <fullName evidence="1">Uncharacterized protein</fullName>
    </submittedName>
</protein>
<dbReference type="EMBL" id="FTOR01000004">
    <property type="protein sequence ID" value="SIT13868.1"/>
    <property type="molecule type" value="Genomic_DNA"/>
</dbReference>
<dbReference type="OrthoDB" id="1493140at2"/>
<accession>A0A173M9P0</accession>
<dbReference type="Proteomes" id="UP000186917">
    <property type="component" value="Unassembled WGS sequence"/>
</dbReference>